<comment type="caution">
    <text evidence="2">The sequence shown here is derived from an EMBL/GenBank/DDBJ whole genome shotgun (WGS) entry which is preliminary data.</text>
</comment>
<gene>
    <name evidence="2" type="ORF">AHMF7616_01893</name>
</gene>
<evidence type="ECO:0000259" key="1">
    <source>
        <dbReference type="Pfam" id="PF11860"/>
    </source>
</evidence>
<accession>A0A369QEE7</accession>
<protein>
    <recommendedName>
        <fullName evidence="1">N-acetylmuramidase domain-containing protein</fullName>
    </recommendedName>
</protein>
<proteinExistence type="predicted"/>
<keyword evidence="3" id="KW-1185">Reference proteome</keyword>
<dbReference type="EMBL" id="QASA01000001">
    <property type="protein sequence ID" value="RDC63291.1"/>
    <property type="molecule type" value="Genomic_DNA"/>
</dbReference>
<dbReference type="Pfam" id="PF11860">
    <property type="entry name" value="Muramidase"/>
    <property type="match status" value="1"/>
</dbReference>
<evidence type="ECO:0000313" key="2">
    <source>
        <dbReference type="EMBL" id="RDC63291.1"/>
    </source>
</evidence>
<sequence>MKTITLDQLRTLAKQFNLPLAGVRAMVEVESAGSGYVPDGSGRPKILFERHKFHNFTNGMYSTTHPVISNKLAGGYSTGATATVRSQKEWFRMAQAIQLDSKAALASASWGMGQVMGYHWQKLGYASLQDFVNAMYESEYNQLVAMFRYCKLVPGLMAAITMADWDDVARMYNGVSYAKHQYHIKLAKAYAKFKLEA</sequence>
<name>A0A369QEE7_9BACT</name>
<evidence type="ECO:0000313" key="3">
    <source>
        <dbReference type="Proteomes" id="UP000253919"/>
    </source>
</evidence>
<dbReference type="AlphaFoldDB" id="A0A369QEE7"/>
<dbReference type="Proteomes" id="UP000253919">
    <property type="component" value="Unassembled WGS sequence"/>
</dbReference>
<dbReference type="InterPro" id="IPR024408">
    <property type="entry name" value="Muramidase"/>
</dbReference>
<organism evidence="2 3">
    <name type="scientific">Adhaeribacter pallidiroseus</name>
    <dbReference type="NCBI Taxonomy" id="2072847"/>
    <lineage>
        <taxon>Bacteria</taxon>
        <taxon>Pseudomonadati</taxon>
        <taxon>Bacteroidota</taxon>
        <taxon>Cytophagia</taxon>
        <taxon>Cytophagales</taxon>
        <taxon>Hymenobacteraceae</taxon>
        <taxon>Adhaeribacter</taxon>
    </lineage>
</organism>
<dbReference type="OrthoDB" id="1523598at2"/>
<reference evidence="2 3" key="1">
    <citation type="submission" date="2018-04" db="EMBL/GenBank/DDBJ databases">
        <title>Adhaeribacter sp. HMF7616 genome sequencing and assembly.</title>
        <authorList>
            <person name="Kang H."/>
            <person name="Kang J."/>
            <person name="Cha I."/>
            <person name="Kim H."/>
            <person name="Joh K."/>
        </authorList>
    </citation>
    <scope>NUCLEOTIDE SEQUENCE [LARGE SCALE GENOMIC DNA]</scope>
    <source>
        <strain evidence="2 3">HMF7616</strain>
    </source>
</reference>
<dbReference type="RefSeq" id="WP_115372622.1">
    <property type="nucleotide sequence ID" value="NZ_QASA01000001.1"/>
</dbReference>
<feature type="domain" description="N-acetylmuramidase" evidence="1">
    <location>
        <begin position="20"/>
        <end position="194"/>
    </location>
</feature>